<evidence type="ECO:0000313" key="4">
    <source>
        <dbReference type="Proteomes" id="UP000321513"/>
    </source>
</evidence>
<proteinExistence type="predicted"/>
<keyword evidence="2" id="KW-0732">Signal</keyword>
<comment type="caution">
    <text evidence="3">The sequence shown here is derived from an EMBL/GenBank/DDBJ whole genome shotgun (WGS) entry which is preliminary data.</text>
</comment>
<feature type="region of interest" description="Disordered" evidence="1">
    <location>
        <begin position="29"/>
        <end position="68"/>
    </location>
</feature>
<feature type="compositionally biased region" description="Polar residues" evidence="1">
    <location>
        <begin position="44"/>
        <end position="61"/>
    </location>
</feature>
<feature type="compositionally biased region" description="Low complexity" evidence="1">
    <location>
        <begin position="230"/>
        <end position="243"/>
    </location>
</feature>
<keyword evidence="4" id="KW-1185">Reference proteome</keyword>
<gene>
    <name evidence="3" type="ORF">SAE01_09470</name>
</gene>
<accession>A0A512B910</accession>
<evidence type="ECO:0000256" key="1">
    <source>
        <dbReference type="SAM" id="MobiDB-lite"/>
    </source>
</evidence>
<dbReference type="AlphaFoldDB" id="A0A512B910"/>
<organism evidence="3 4">
    <name type="scientific">Segetibacter aerophilus</name>
    <dbReference type="NCBI Taxonomy" id="670293"/>
    <lineage>
        <taxon>Bacteria</taxon>
        <taxon>Pseudomonadati</taxon>
        <taxon>Bacteroidota</taxon>
        <taxon>Chitinophagia</taxon>
        <taxon>Chitinophagales</taxon>
        <taxon>Chitinophagaceae</taxon>
        <taxon>Segetibacter</taxon>
    </lineage>
</organism>
<protein>
    <submittedName>
        <fullName evidence="3">Uncharacterized protein</fullName>
    </submittedName>
</protein>
<sequence>MKLIFTLFSILLLTINSLVAQTKSTQKLGLTSKNKSSYPPKKGTTLNSKKQGSPNANKSNLSSVTDDVSTESSAKNNVTGIWKGYFVSNSFGFIEDRYRFEVQLAQLPNDALNGVTYSYKTTVFYGKAEAKGINTTKTNNIILNELKLVDLKITEKSEPCLMTCYLEYNKMGELETLTGTYSSRNANDKGDCGTGKVYLEKKPTSDFYKEEFVIKRENELKKRTKSAAVKAPSSNKPSLAKAPAPKKPAIKPGAEQNLIPKPERKTLPSAPETVVIPKKEQPAEAIKPPVIKNIPKPEILKSRENEIVKTITTRAKEFKIDLYDNGEIDGDRITVYHNNQLIVSNKTLTDKPISFTIKADEGTAVHEFVMVAENLGSIPPNTALMIVTAGTQRYELFVTSTEQKNAVVRIVYQPE</sequence>
<dbReference type="OrthoDB" id="639821at2"/>
<feature type="signal peptide" evidence="2">
    <location>
        <begin position="1"/>
        <end position="20"/>
    </location>
</feature>
<evidence type="ECO:0000313" key="3">
    <source>
        <dbReference type="EMBL" id="GEO08451.1"/>
    </source>
</evidence>
<feature type="region of interest" description="Disordered" evidence="1">
    <location>
        <begin position="223"/>
        <end position="271"/>
    </location>
</feature>
<feature type="chain" id="PRO_5022129640" evidence="2">
    <location>
        <begin position="21"/>
        <end position="415"/>
    </location>
</feature>
<dbReference type="Proteomes" id="UP000321513">
    <property type="component" value="Unassembled WGS sequence"/>
</dbReference>
<name>A0A512B910_9BACT</name>
<dbReference type="EMBL" id="BJYT01000002">
    <property type="protein sequence ID" value="GEO08451.1"/>
    <property type="molecule type" value="Genomic_DNA"/>
</dbReference>
<reference evidence="3 4" key="1">
    <citation type="submission" date="2019-07" db="EMBL/GenBank/DDBJ databases">
        <title>Whole genome shotgun sequence of Segetibacter aerophilus NBRC 106135.</title>
        <authorList>
            <person name="Hosoyama A."/>
            <person name="Uohara A."/>
            <person name="Ohji S."/>
            <person name="Ichikawa N."/>
        </authorList>
    </citation>
    <scope>NUCLEOTIDE SEQUENCE [LARGE SCALE GENOMIC DNA]</scope>
    <source>
        <strain evidence="3 4">NBRC 106135</strain>
    </source>
</reference>
<evidence type="ECO:0000256" key="2">
    <source>
        <dbReference type="SAM" id="SignalP"/>
    </source>
</evidence>
<dbReference type="RefSeq" id="WP_147202508.1">
    <property type="nucleotide sequence ID" value="NZ_BJYT01000002.1"/>
</dbReference>